<name>X1TTK9_9ZZZZ</name>
<reference evidence="1" key="1">
    <citation type="journal article" date="2014" name="Front. Microbiol.">
        <title>High frequency of phylogenetically diverse reductive dehalogenase-homologous genes in deep subseafloor sedimentary metagenomes.</title>
        <authorList>
            <person name="Kawai M."/>
            <person name="Futagami T."/>
            <person name="Toyoda A."/>
            <person name="Takaki Y."/>
            <person name="Nishi S."/>
            <person name="Hori S."/>
            <person name="Arai W."/>
            <person name="Tsubouchi T."/>
            <person name="Morono Y."/>
            <person name="Uchiyama I."/>
            <person name="Ito T."/>
            <person name="Fujiyama A."/>
            <person name="Inagaki F."/>
            <person name="Takami H."/>
        </authorList>
    </citation>
    <scope>NUCLEOTIDE SEQUENCE</scope>
    <source>
        <strain evidence="1">Expedition CK06-06</strain>
    </source>
</reference>
<evidence type="ECO:0000313" key="1">
    <source>
        <dbReference type="EMBL" id="GAJ08569.1"/>
    </source>
</evidence>
<protein>
    <submittedName>
        <fullName evidence="1">Uncharacterized protein</fullName>
    </submittedName>
</protein>
<feature type="non-terminal residue" evidence="1">
    <location>
        <position position="1"/>
    </location>
</feature>
<sequence length="106" mass="12446">CYLHNAPFLKGKLALFYRLDCVSAVDAYQYDMDGVAQFVNEQCIIDETKQTTIQVMHRRYCIFTDEGGEQLGKKQFNERMEQFGYKKHKAGEWKWKGIDLIPMRGL</sequence>
<gene>
    <name evidence="1" type="ORF">S12H4_52511</name>
</gene>
<dbReference type="AlphaFoldDB" id="X1TTK9"/>
<accession>X1TTK9</accession>
<comment type="caution">
    <text evidence="1">The sequence shown here is derived from an EMBL/GenBank/DDBJ whole genome shotgun (WGS) entry which is preliminary data.</text>
</comment>
<organism evidence="1">
    <name type="scientific">marine sediment metagenome</name>
    <dbReference type="NCBI Taxonomy" id="412755"/>
    <lineage>
        <taxon>unclassified sequences</taxon>
        <taxon>metagenomes</taxon>
        <taxon>ecological metagenomes</taxon>
    </lineage>
</organism>
<proteinExistence type="predicted"/>
<dbReference type="EMBL" id="BARW01033329">
    <property type="protein sequence ID" value="GAJ08569.1"/>
    <property type="molecule type" value="Genomic_DNA"/>
</dbReference>